<gene>
    <name evidence="1" type="ORF">K503DRAFT_859088</name>
</gene>
<reference evidence="1 2" key="1">
    <citation type="submission" date="2016-06" db="EMBL/GenBank/DDBJ databases">
        <title>Comparative genomics of the ectomycorrhizal sister species Rhizopogon vinicolor and Rhizopogon vesiculosus (Basidiomycota: Boletales) reveals a divergence of the mating type B locus.</title>
        <authorList>
            <consortium name="DOE Joint Genome Institute"/>
            <person name="Mujic A.B."/>
            <person name="Kuo A."/>
            <person name="Tritt A."/>
            <person name="Lipzen A."/>
            <person name="Chen C."/>
            <person name="Johnson J."/>
            <person name="Sharma A."/>
            <person name="Barry K."/>
            <person name="Grigoriev I.V."/>
            <person name="Spatafora J.W."/>
        </authorList>
    </citation>
    <scope>NUCLEOTIDE SEQUENCE [LARGE SCALE GENOMIC DNA]</scope>
    <source>
        <strain evidence="1 2">AM-OR11-026</strain>
    </source>
</reference>
<name>A0A1B7MPY7_9AGAM</name>
<evidence type="ECO:0000313" key="2">
    <source>
        <dbReference type="Proteomes" id="UP000092154"/>
    </source>
</evidence>
<dbReference type="STRING" id="1314800.A0A1B7MPY7"/>
<dbReference type="InParanoid" id="A0A1B7MPY7"/>
<organism evidence="1 2">
    <name type="scientific">Rhizopogon vinicolor AM-OR11-026</name>
    <dbReference type="NCBI Taxonomy" id="1314800"/>
    <lineage>
        <taxon>Eukaryota</taxon>
        <taxon>Fungi</taxon>
        <taxon>Dikarya</taxon>
        <taxon>Basidiomycota</taxon>
        <taxon>Agaricomycotina</taxon>
        <taxon>Agaricomycetes</taxon>
        <taxon>Agaricomycetidae</taxon>
        <taxon>Boletales</taxon>
        <taxon>Suillineae</taxon>
        <taxon>Rhizopogonaceae</taxon>
        <taxon>Rhizopogon</taxon>
    </lineage>
</organism>
<accession>A0A1B7MPY7</accession>
<protein>
    <submittedName>
        <fullName evidence="1">Uncharacterized protein</fullName>
    </submittedName>
</protein>
<evidence type="ECO:0000313" key="1">
    <source>
        <dbReference type="EMBL" id="OAX34647.1"/>
    </source>
</evidence>
<keyword evidence="2" id="KW-1185">Reference proteome</keyword>
<proteinExistence type="predicted"/>
<dbReference type="AlphaFoldDB" id="A0A1B7MPY7"/>
<dbReference type="OrthoDB" id="3362494at2759"/>
<dbReference type="EMBL" id="KV448585">
    <property type="protein sequence ID" value="OAX34647.1"/>
    <property type="molecule type" value="Genomic_DNA"/>
</dbReference>
<sequence length="170" mass="19421">MKGKQVTESTMWIFLAPLELGITLSKNQTKFSGEHIILCGLVQVDSHLKRTNTVTHEWLQQNDCDYAPRRDLLDMANAVEIAESLMTPKLSARDNSKEPAIISTKPARIHTMQVDKVFIDIWSDAVTDPIAEHWLPVVICELKSLPTTEAVNWLIIEQTHRDNELVYMQR</sequence>
<dbReference type="Proteomes" id="UP000092154">
    <property type="component" value="Unassembled WGS sequence"/>
</dbReference>